<keyword evidence="2" id="KW-1185">Reference proteome</keyword>
<organism evidence="1 2">
    <name type="scientific">Pleurodeles waltl</name>
    <name type="common">Iberian ribbed newt</name>
    <dbReference type="NCBI Taxonomy" id="8319"/>
    <lineage>
        <taxon>Eukaryota</taxon>
        <taxon>Metazoa</taxon>
        <taxon>Chordata</taxon>
        <taxon>Craniata</taxon>
        <taxon>Vertebrata</taxon>
        <taxon>Euteleostomi</taxon>
        <taxon>Amphibia</taxon>
        <taxon>Batrachia</taxon>
        <taxon>Caudata</taxon>
        <taxon>Salamandroidea</taxon>
        <taxon>Salamandridae</taxon>
        <taxon>Pleurodelinae</taxon>
        <taxon>Pleurodeles</taxon>
    </lineage>
</organism>
<dbReference type="Proteomes" id="UP001066276">
    <property type="component" value="Chromosome 5"/>
</dbReference>
<reference evidence="1" key="1">
    <citation type="journal article" date="2022" name="bioRxiv">
        <title>Sequencing and chromosome-scale assembly of the giantPleurodeles waltlgenome.</title>
        <authorList>
            <person name="Brown T."/>
            <person name="Elewa A."/>
            <person name="Iarovenko S."/>
            <person name="Subramanian E."/>
            <person name="Araus A.J."/>
            <person name="Petzold A."/>
            <person name="Susuki M."/>
            <person name="Suzuki K.-i.T."/>
            <person name="Hayashi T."/>
            <person name="Toyoda A."/>
            <person name="Oliveira C."/>
            <person name="Osipova E."/>
            <person name="Leigh N.D."/>
            <person name="Simon A."/>
            <person name="Yun M.H."/>
        </authorList>
    </citation>
    <scope>NUCLEOTIDE SEQUENCE</scope>
    <source>
        <strain evidence="1">20211129_DDA</strain>
        <tissue evidence="1">Liver</tissue>
    </source>
</reference>
<sequence>MSILASSSLDSWLILSKSLRKMKGCVCNPPSSAAPTHSRGCIALSGEIRQAIRLSGSTVRRWAPLAIRTQNGGRRVIVAVLAVLSAWDDVVLSLIGGRSEADQGTAGAAQLGAAGEVAGRCA</sequence>
<gene>
    <name evidence="1" type="ORF">NDU88_007449</name>
</gene>
<dbReference type="EMBL" id="JANPWB010000009">
    <property type="protein sequence ID" value="KAJ1154706.1"/>
    <property type="molecule type" value="Genomic_DNA"/>
</dbReference>
<dbReference type="AlphaFoldDB" id="A0AAV7RSZ5"/>
<evidence type="ECO:0000313" key="2">
    <source>
        <dbReference type="Proteomes" id="UP001066276"/>
    </source>
</evidence>
<protein>
    <submittedName>
        <fullName evidence="1">Uncharacterized protein</fullName>
    </submittedName>
</protein>
<comment type="caution">
    <text evidence="1">The sequence shown here is derived from an EMBL/GenBank/DDBJ whole genome shotgun (WGS) entry which is preliminary data.</text>
</comment>
<evidence type="ECO:0000313" key="1">
    <source>
        <dbReference type="EMBL" id="KAJ1154706.1"/>
    </source>
</evidence>
<proteinExistence type="predicted"/>
<accession>A0AAV7RSZ5</accession>
<name>A0AAV7RSZ5_PLEWA</name>